<dbReference type="GO" id="GO:0004843">
    <property type="term" value="F:cysteine-type deubiquitinase activity"/>
    <property type="evidence" value="ECO:0007669"/>
    <property type="project" value="InterPro"/>
</dbReference>
<dbReference type="InterPro" id="IPR033979">
    <property type="entry name" value="MINDY_domain"/>
</dbReference>
<dbReference type="RefSeq" id="XP_067802447.1">
    <property type="nucleotide sequence ID" value="XM_067948296.1"/>
</dbReference>
<gene>
    <name evidence="2" type="ORF">BdWA1_003281</name>
</gene>
<dbReference type="PANTHER" id="PTHR18063:SF6">
    <property type="entry name" value="UBIQUITIN CARBOXYL-TERMINAL HYDROLASE"/>
    <property type="match status" value="1"/>
</dbReference>
<dbReference type="KEGG" id="bdw:94337578"/>
<keyword evidence="3" id="KW-1185">Reference proteome</keyword>
<evidence type="ECO:0000259" key="1">
    <source>
        <dbReference type="Pfam" id="PF04424"/>
    </source>
</evidence>
<dbReference type="GO" id="GO:0005829">
    <property type="term" value="C:cytosol"/>
    <property type="evidence" value="ECO:0007669"/>
    <property type="project" value="TreeGrafter"/>
</dbReference>
<feature type="domain" description="MINDY deubiquitinase" evidence="1">
    <location>
        <begin position="9"/>
        <end position="246"/>
    </location>
</feature>
<evidence type="ECO:0000313" key="3">
    <source>
        <dbReference type="Proteomes" id="UP001214638"/>
    </source>
</evidence>
<dbReference type="GO" id="GO:0071944">
    <property type="term" value="C:cell periphery"/>
    <property type="evidence" value="ECO:0007669"/>
    <property type="project" value="TreeGrafter"/>
</dbReference>
<dbReference type="GO" id="GO:1990380">
    <property type="term" value="F:K48-linked deubiquitinase activity"/>
    <property type="evidence" value="ECO:0007669"/>
    <property type="project" value="InterPro"/>
</dbReference>
<accession>A0AAD9PJ09</accession>
<dbReference type="EMBL" id="JALLKP010000004">
    <property type="protein sequence ID" value="KAK2195604.1"/>
    <property type="molecule type" value="Genomic_DNA"/>
</dbReference>
<sequence length="291" mass="33573">MESLKQGDDFMVKWISFLNKDIPILMQVKDGHCPFICIANILFLNRQMRLEKGVKIVSFKHLVEAICKLVPAESRDRVRCDFRNLRMQAATTLDTLRRGISFNCQFGCTEAILDSDPAWLFGVLSIPVRHAWIAEDEYVVLSDFTFEELQQWLVERLHSEESQGNDKSKCSNLDPYLVMDFFERHATQMTTSGLSILSRELEATGDHTLFAIYRNNHMAVITMHDGTLYQLVTDYSLAHVSACWEQVLGFGYYDANFNPYHQEVEEKEPEKVPKLSLSQRIKRFFNAKNGG</sequence>
<dbReference type="GO" id="GO:0071108">
    <property type="term" value="P:protein K48-linked deubiquitination"/>
    <property type="evidence" value="ECO:0007669"/>
    <property type="project" value="TreeGrafter"/>
</dbReference>
<proteinExistence type="predicted"/>
<dbReference type="InterPro" id="IPR007518">
    <property type="entry name" value="MINDY"/>
</dbReference>
<dbReference type="Pfam" id="PF04424">
    <property type="entry name" value="MINDY_DUB"/>
    <property type="match status" value="1"/>
</dbReference>
<dbReference type="Proteomes" id="UP001214638">
    <property type="component" value="Unassembled WGS sequence"/>
</dbReference>
<comment type="caution">
    <text evidence="2">The sequence shown here is derived from an EMBL/GenBank/DDBJ whole genome shotgun (WGS) entry which is preliminary data.</text>
</comment>
<reference evidence="2" key="1">
    <citation type="journal article" date="2023" name="Nat. Microbiol.">
        <title>Babesia duncani multi-omics identifies virulence factors and drug targets.</title>
        <authorList>
            <person name="Singh P."/>
            <person name="Lonardi S."/>
            <person name="Liang Q."/>
            <person name="Vydyam P."/>
            <person name="Khabirova E."/>
            <person name="Fang T."/>
            <person name="Gihaz S."/>
            <person name="Thekkiniath J."/>
            <person name="Munshi M."/>
            <person name="Abel S."/>
            <person name="Ciampossin L."/>
            <person name="Batugedara G."/>
            <person name="Gupta M."/>
            <person name="Lu X.M."/>
            <person name="Lenz T."/>
            <person name="Chakravarty S."/>
            <person name="Cornillot E."/>
            <person name="Hu Y."/>
            <person name="Ma W."/>
            <person name="Gonzalez L.M."/>
            <person name="Sanchez S."/>
            <person name="Estrada K."/>
            <person name="Sanchez-Flores A."/>
            <person name="Montero E."/>
            <person name="Harb O.S."/>
            <person name="Le Roch K.G."/>
            <person name="Mamoun C.B."/>
        </authorList>
    </citation>
    <scope>NUCLEOTIDE SEQUENCE</scope>
    <source>
        <strain evidence="2">WA1</strain>
    </source>
</reference>
<organism evidence="2 3">
    <name type="scientific">Babesia duncani</name>
    <dbReference type="NCBI Taxonomy" id="323732"/>
    <lineage>
        <taxon>Eukaryota</taxon>
        <taxon>Sar</taxon>
        <taxon>Alveolata</taxon>
        <taxon>Apicomplexa</taxon>
        <taxon>Aconoidasida</taxon>
        <taxon>Piroplasmida</taxon>
        <taxon>Babesiidae</taxon>
        <taxon>Babesia</taxon>
    </lineage>
</organism>
<dbReference type="PANTHER" id="PTHR18063">
    <property type="entry name" value="NF-E2 INDUCIBLE PROTEIN"/>
    <property type="match status" value="1"/>
</dbReference>
<evidence type="ECO:0000313" key="2">
    <source>
        <dbReference type="EMBL" id="KAK2195604.1"/>
    </source>
</evidence>
<dbReference type="GO" id="GO:0016807">
    <property type="term" value="F:cysteine-type carboxypeptidase activity"/>
    <property type="evidence" value="ECO:0007669"/>
    <property type="project" value="TreeGrafter"/>
</dbReference>
<protein>
    <submittedName>
        <fullName evidence="2">Bifunctional MINDY deubiquitinase domain/MINDY deubiquitinase</fullName>
    </submittedName>
</protein>
<name>A0AAD9PJ09_9APIC</name>
<dbReference type="AlphaFoldDB" id="A0AAD9PJ09"/>
<dbReference type="GeneID" id="94337578"/>